<organism evidence="1">
    <name type="scientific">marine sediment metagenome</name>
    <dbReference type="NCBI Taxonomy" id="412755"/>
    <lineage>
        <taxon>unclassified sequences</taxon>
        <taxon>metagenomes</taxon>
        <taxon>ecological metagenomes</taxon>
    </lineage>
</organism>
<proteinExistence type="predicted"/>
<sequence>MHNAPIPYTIEKFSFGWDNVSKPTKLKGAFSLIKNFNITRHDGIEKRGGMTKLYSADAETDKITSLYEYKAPDGDAYDLVAIGTKIRAFYEGVWHNLKTGLTAGKKYNFATHLGLCYGVNGIDDNFKLHNNVAYQVGITPPIVAPAIAKIELEPGSDSKVEEYAETNQDNCGELRQHADRTRIAQKFMLDEDAELTKVALK</sequence>
<dbReference type="AlphaFoldDB" id="X1FTC6"/>
<comment type="caution">
    <text evidence="1">The sequence shown here is derived from an EMBL/GenBank/DDBJ whole genome shotgun (WGS) entry which is preliminary data.</text>
</comment>
<feature type="non-terminal residue" evidence="1">
    <location>
        <position position="201"/>
    </location>
</feature>
<reference evidence="1" key="1">
    <citation type="journal article" date="2014" name="Front. Microbiol.">
        <title>High frequency of phylogenetically diverse reductive dehalogenase-homologous genes in deep subseafloor sedimentary metagenomes.</title>
        <authorList>
            <person name="Kawai M."/>
            <person name="Futagami T."/>
            <person name="Toyoda A."/>
            <person name="Takaki Y."/>
            <person name="Nishi S."/>
            <person name="Hori S."/>
            <person name="Arai W."/>
            <person name="Tsubouchi T."/>
            <person name="Morono Y."/>
            <person name="Uchiyama I."/>
            <person name="Ito T."/>
            <person name="Fujiyama A."/>
            <person name="Inagaki F."/>
            <person name="Takami H."/>
        </authorList>
    </citation>
    <scope>NUCLEOTIDE SEQUENCE</scope>
    <source>
        <strain evidence="1">Expedition CK06-06</strain>
    </source>
</reference>
<name>X1FTC6_9ZZZZ</name>
<evidence type="ECO:0000313" key="1">
    <source>
        <dbReference type="EMBL" id="GAH35795.1"/>
    </source>
</evidence>
<dbReference type="EMBL" id="BARU01006708">
    <property type="protein sequence ID" value="GAH35795.1"/>
    <property type="molecule type" value="Genomic_DNA"/>
</dbReference>
<accession>X1FTC6</accession>
<gene>
    <name evidence="1" type="ORF">S03H2_13213</name>
</gene>
<protein>
    <submittedName>
        <fullName evidence="1">Uncharacterized protein</fullName>
    </submittedName>
</protein>